<organism evidence="7 8">
    <name type="scientific">Chloracidobacterium sp. N</name>
    <dbReference type="NCBI Taxonomy" id="2821540"/>
    <lineage>
        <taxon>Bacteria</taxon>
        <taxon>Pseudomonadati</taxon>
        <taxon>Acidobacteriota</taxon>
        <taxon>Terriglobia</taxon>
        <taxon>Terriglobales</taxon>
        <taxon>Acidobacteriaceae</taxon>
        <taxon>Chloracidobacterium</taxon>
        <taxon>Chloracidobacterium aggregatum</taxon>
    </lineage>
</organism>
<feature type="domain" description="Peptidase M16 C-terminal" evidence="6">
    <location>
        <begin position="178"/>
        <end position="354"/>
    </location>
</feature>
<evidence type="ECO:0000256" key="3">
    <source>
        <dbReference type="RuleBase" id="RU004447"/>
    </source>
</evidence>
<reference evidence="7 8" key="1">
    <citation type="submission" date="2021-03" db="EMBL/GenBank/DDBJ databases">
        <title>Genomic and phenotypic characterization of Chloracidobacterium isolates provides evidence for multiple species.</title>
        <authorList>
            <person name="Saini M.K."/>
            <person name="Costas A.M.G."/>
            <person name="Tank M."/>
            <person name="Bryant D.A."/>
        </authorList>
    </citation>
    <scope>NUCLEOTIDE SEQUENCE [LARGE SCALE GENOMIC DNA]</scope>
    <source>
        <strain evidence="7 8">N</strain>
    </source>
</reference>
<dbReference type="PANTHER" id="PTHR11851">
    <property type="entry name" value="METALLOPROTEASE"/>
    <property type="match status" value="1"/>
</dbReference>
<dbReference type="InterPro" id="IPR011765">
    <property type="entry name" value="Pept_M16_N"/>
</dbReference>
<proteinExistence type="inferred from homology"/>
<feature type="compositionally biased region" description="Pro residues" evidence="4">
    <location>
        <begin position="223"/>
        <end position="232"/>
    </location>
</feature>
<dbReference type="Proteomes" id="UP000677668">
    <property type="component" value="Chromosome 1"/>
</dbReference>
<comment type="similarity">
    <text evidence="2 3">Belongs to the peptidase M16 family.</text>
</comment>
<protein>
    <submittedName>
        <fullName evidence="7">Insulinase family protein</fullName>
    </submittedName>
</protein>
<evidence type="ECO:0000256" key="4">
    <source>
        <dbReference type="SAM" id="MobiDB-lite"/>
    </source>
</evidence>
<comment type="cofactor">
    <cofactor evidence="1">
        <name>Zn(2+)</name>
        <dbReference type="ChEBI" id="CHEBI:29105"/>
    </cofactor>
</comment>
<dbReference type="PANTHER" id="PTHR11851:SF49">
    <property type="entry name" value="MITOCHONDRIAL-PROCESSING PEPTIDASE SUBUNIT ALPHA"/>
    <property type="match status" value="1"/>
</dbReference>
<evidence type="ECO:0000256" key="1">
    <source>
        <dbReference type="ARBA" id="ARBA00001947"/>
    </source>
</evidence>
<dbReference type="Pfam" id="PF00675">
    <property type="entry name" value="Peptidase_M16"/>
    <property type="match status" value="1"/>
</dbReference>
<keyword evidence="8" id="KW-1185">Reference proteome</keyword>
<dbReference type="InterPro" id="IPR050361">
    <property type="entry name" value="MPP/UQCRC_Complex"/>
</dbReference>
<feature type="region of interest" description="Disordered" evidence="4">
    <location>
        <begin position="221"/>
        <end position="240"/>
    </location>
</feature>
<dbReference type="Pfam" id="PF05193">
    <property type="entry name" value="Peptidase_M16_C"/>
    <property type="match status" value="1"/>
</dbReference>
<dbReference type="InterPro" id="IPR007863">
    <property type="entry name" value="Peptidase_M16_C"/>
</dbReference>
<dbReference type="SUPFAM" id="SSF63411">
    <property type="entry name" value="LuxS/MPP-like metallohydrolase"/>
    <property type="match status" value="2"/>
</dbReference>
<dbReference type="InterPro" id="IPR011249">
    <property type="entry name" value="Metalloenz_LuxS/M16"/>
</dbReference>
<evidence type="ECO:0000313" key="8">
    <source>
        <dbReference type="Proteomes" id="UP000677668"/>
    </source>
</evidence>
<dbReference type="InterPro" id="IPR001431">
    <property type="entry name" value="Pept_M16_Zn_BS"/>
</dbReference>
<accession>A0ABX8B343</accession>
<dbReference type="RefSeq" id="WP_211422780.1">
    <property type="nucleotide sequence ID" value="NZ_CP072642.1"/>
</dbReference>
<feature type="domain" description="Peptidase M16 N-terminal" evidence="5">
    <location>
        <begin position="25"/>
        <end position="169"/>
    </location>
</feature>
<name>A0ABX8B343_9BACT</name>
<dbReference type="PROSITE" id="PS00143">
    <property type="entry name" value="INSULINASE"/>
    <property type="match status" value="1"/>
</dbReference>
<gene>
    <name evidence="7" type="ORF">J8C05_03330</name>
</gene>
<dbReference type="Gene3D" id="3.30.830.10">
    <property type="entry name" value="Metalloenzyme, LuxS/M16 peptidase-like"/>
    <property type="match status" value="2"/>
</dbReference>
<sequence>MTTNHANSLLTARVQRHVLPNGLTVLLKAMPANPIVSTMIWYRVGSRNEPAGKTGMSHFLEHMMFKGTQRLGKGEIDHLTLLNGGRNNAFTWMDFTAYYFTFASDRWEVALDIEADRAHNATFDPAEFEAEKQVVLEELQMCLDSPFDALEMEVWATAFRQHPYHVPTIGWREDVEHLTVDDLRRYYESYYCPNNATLVVVGDIHPETALRRIEDTFGALPARPLPPPPHASEPPQRGEKRVIVKKPTPLPRLTLGYHVPEVAHPDSYALHVASMLLSYGRTSRLYQRLQEQDESVTFAAAHYAEHVDPSLLTIAAEVKPNHTPEEVEAAITEEVERLIHEPPTDLELAKAKRQTEAQFILGSEDILNQAMLLGEYETIAFGARIPEEARGYHYLDAYLNHVRQVSPADIQRAAALYLHRDNRTVGWLVNP</sequence>
<evidence type="ECO:0000256" key="2">
    <source>
        <dbReference type="ARBA" id="ARBA00007261"/>
    </source>
</evidence>
<dbReference type="EMBL" id="CP072642">
    <property type="protein sequence ID" value="QUV94492.1"/>
    <property type="molecule type" value="Genomic_DNA"/>
</dbReference>
<evidence type="ECO:0000313" key="7">
    <source>
        <dbReference type="EMBL" id="QUV94492.1"/>
    </source>
</evidence>
<evidence type="ECO:0000259" key="5">
    <source>
        <dbReference type="Pfam" id="PF00675"/>
    </source>
</evidence>
<evidence type="ECO:0000259" key="6">
    <source>
        <dbReference type="Pfam" id="PF05193"/>
    </source>
</evidence>